<dbReference type="EMBL" id="HBHQ01006111">
    <property type="protein sequence ID" value="CAD9812276.1"/>
    <property type="molecule type" value="Transcribed_RNA"/>
</dbReference>
<dbReference type="EC" id="5.2.1.8" evidence="1"/>
<dbReference type="SUPFAM" id="SSF54534">
    <property type="entry name" value="FKBP-like"/>
    <property type="match status" value="1"/>
</dbReference>
<sequence>MKCQSWPCLFGPVIAITFMTAPGCHAFSAPSVKPFLSRVGALSVKIHPLYAVDPEESSSDETDVEEPIAPTNNDGRYDVSKLVGSSEDGAGFNQFDPVLKATGFLSRRFGILGGLAIFAALAAVEGGEILKSFDDIVPTTGSGETITTASGLQITELLVGKGGSVPLPGYIVGINAVVSVGDQIIYDTTKAGEKPIAFKLGQRPFQNVICEGVEEGIKGMKVGGKRRLDVPKALAPPGVDLPPGVPLTYQVELTEVLSGYF</sequence>
<dbReference type="PANTHER" id="PTHR47598:SF1">
    <property type="entry name" value="PEPTIDYL-PROLYL CIS-TRANS ISOMERASE FKBP17-2, CHLOROPLASTIC"/>
    <property type="match status" value="1"/>
</dbReference>
<dbReference type="InterPro" id="IPR046357">
    <property type="entry name" value="PPIase_dom_sf"/>
</dbReference>
<evidence type="ECO:0000256" key="2">
    <source>
        <dbReference type="SAM" id="SignalP"/>
    </source>
</evidence>
<dbReference type="InterPro" id="IPR053111">
    <property type="entry name" value="Chloro_FKBP-type_PPIase"/>
</dbReference>
<feature type="domain" description="PPIase FKBP-type" evidence="3">
    <location>
        <begin position="169"/>
        <end position="257"/>
    </location>
</feature>
<evidence type="ECO:0000259" key="3">
    <source>
        <dbReference type="PROSITE" id="PS50059"/>
    </source>
</evidence>
<keyword evidence="1" id="KW-0697">Rotamase</keyword>
<evidence type="ECO:0000313" key="4">
    <source>
        <dbReference type="EMBL" id="CAD9812276.1"/>
    </source>
</evidence>
<proteinExistence type="predicted"/>
<dbReference type="AlphaFoldDB" id="A0A7S2XKE4"/>
<accession>A0A7S2XKE4</accession>
<reference evidence="4" key="1">
    <citation type="submission" date="2021-01" db="EMBL/GenBank/DDBJ databases">
        <authorList>
            <person name="Corre E."/>
            <person name="Pelletier E."/>
            <person name="Niang G."/>
            <person name="Scheremetjew M."/>
            <person name="Finn R."/>
            <person name="Kale V."/>
            <person name="Holt S."/>
            <person name="Cochrane G."/>
            <person name="Meng A."/>
            <person name="Brown T."/>
            <person name="Cohen L."/>
        </authorList>
    </citation>
    <scope>NUCLEOTIDE SEQUENCE</scope>
    <source>
        <strain evidence="4">CCMP2084</strain>
    </source>
</reference>
<dbReference type="InterPro" id="IPR001179">
    <property type="entry name" value="PPIase_FKBP_dom"/>
</dbReference>
<dbReference type="PROSITE" id="PS50059">
    <property type="entry name" value="FKBP_PPIASE"/>
    <property type="match status" value="1"/>
</dbReference>
<dbReference type="Gene3D" id="3.10.50.40">
    <property type="match status" value="1"/>
</dbReference>
<evidence type="ECO:0000256" key="1">
    <source>
        <dbReference type="PROSITE-ProRule" id="PRU00277"/>
    </source>
</evidence>
<keyword evidence="1" id="KW-0413">Isomerase</keyword>
<organism evidence="4">
    <name type="scientific">Attheya septentrionalis</name>
    <dbReference type="NCBI Taxonomy" id="420275"/>
    <lineage>
        <taxon>Eukaryota</taxon>
        <taxon>Sar</taxon>
        <taxon>Stramenopiles</taxon>
        <taxon>Ochrophyta</taxon>
        <taxon>Bacillariophyta</taxon>
        <taxon>Coscinodiscophyceae</taxon>
        <taxon>Chaetocerotophycidae</taxon>
        <taxon>Chaetocerotales</taxon>
        <taxon>Attheyaceae</taxon>
        <taxon>Attheya</taxon>
    </lineage>
</organism>
<protein>
    <recommendedName>
        <fullName evidence="1">peptidylprolyl isomerase</fullName>
        <ecNumber evidence="1">5.2.1.8</ecNumber>
    </recommendedName>
</protein>
<keyword evidence="2" id="KW-0732">Signal</keyword>
<gene>
    <name evidence="4" type="ORF">ASEP1449_LOCUS4101</name>
</gene>
<feature type="chain" id="PRO_5031543742" description="peptidylprolyl isomerase" evidence="2">
    <location>
        <begin position="27"/>
        <end position="261"/>
    </location>
</feature>
<comment type="catalytic activity">
    <reaction evidence="1">
        <text>[protein]-peptidylproline (omega=180) = [protein]-peptidylproline (omega=0)</text>
        <dbReference type="Rhea" id="RHEA:16237"/>
        <dbReference type="Rhea" id="RHEA-COMP:10747"/>
        <dbReference type="Rhea" id="RHEA-COMP:10748"/>
        <dbReference type="ChEBI" id="CHEBI:83833"/>
        <dbReference type="ChEBI" id="CHEBI:83834"/>
        <dbReference type="EC" id="5.2.1.8"/>
    </reaction>
</comment>
<name>A0A7S2XKE4_9STRA</name>
<dbReference type="GO" id="GO:0003755">
    <property type="term" value="F:peptidyl-prolyl cis-trans isomerase activity"/>
    <property type="evidence" value="ECO:0007669"/>
    <property type="project" value="UniProtKB-KW"/>
</dbReference>
<dbReference type="PANTHER" id="PTHR47598">
    <property type="entry name" value="PEPTIDYL-PROLYL CIS-TRANS ISOMERASE FKBP17-2, CHLOROPLASTIC"/>
    <property type="match status" value="1"/>
</dbReference>
<dbReference type="GO" id="GO:0009507">
    <property type="term" value="C:chloroplast"/>
    <property type="evidence" value="ECO:0007669"/>
    <property type="project" value="TreeGrafter"/>
</dbReference>
<feature type="signal peptide" evidence="2">
    <location>
        <begin position="1"/>
        <end position="26"/>
    </location>
</feature>
<dbReference type="Pfam" id="PF00254">
    <property type="entry name" value="FKBP_C"/>
    <property type="match status" value="1"/>
</dbReference>